<dbReference type="PANTHER" id="PTHR31891">
    <property type="entry name" value="FORMAMIDASE C869.04-RELATED"/>
    <property type="match status" value="1"/>
</dbReference>
<organism evidence="2 3">
    <name type="scientific">Salinirubrum litoreum</name>
    <dbReference type="NCBI Taxonomy" id="1126234"/>
    <lineage>
        <taxon>Archaea</taxon>
        <taxon>Methanobacteriati</taxon>
        <taxon>Methanobacteriota</taxon>
        <taxon>Stenosarchaea group</taxon>
        <taxon>Halobacteria</taxon>
        <taxon>Halobacteriales</taxon>
        <taxon>Haloferacaceae</taxon>
        <taxon>Salinirubrum</taxon>
    </lineage>
</organism>
<gene>
    <name evidence="2" type="ORF">ACFPJ5_18915</name>
</gene>
<proteinExistence type="predicted"/>
<dbReference type="RefSeq" id="WP_227231060.1">
    <property type="nucleotide sequence ID" value="NZ_JAJCVJ010000003.1"/>
</dbReference>
<evidence type="ECO:0000313" key="3">
    <source>
        <dbReference type="Proteomes" id="UP001596201"/>
    </source>
</evidence>
<dbReference type="SUPFAM" id="SSF141130">
    <property type="entry name" value="Acetamidase/Formamidase-like"/>
    <property type="match status" value="1"/>
</dbReference>
<dbReference type="Pfam" id="PF03069">
    <property type="entry name" value="FmdA_AmdA"/>
    <property type="match status" value="2"/>
</dbReference>
<reference evidence="2 3" key="1">
    <citation type="journal article" date="2019" name="Int. J. Syst. Evol. Microbiol.">
        <title>The Global Catalogue of Microorganisms (GCM) 10K type strain sequencing project: providing services to taxonomists for standard genome sequencing and annotation.</title>
        <authorList>
            <consortium name="The Broad Institute Genomics Platform"/>
            <consortium name="The Broad Institute Genome Sequencing Center for Infectious Disease"/>
            <person name="Wu L."/>
            <person name="Ma J."/>
        </authorList>
    </citation>
    <scope>NUCLEOTIDE SEQUENCE [LARGE SCALE GENOMIC DNA]</scope>
    <source>
        <strain evidence="2 3">CGMCC 1.12237</strain>
    </source>
</reference>
<dbReference type="InterPro" id="IPR004304">
    <property type="entry name" value="FmdA_AmdA"/>
</dbReference>
<dbReference type="PANTHER" id="PTHR31891:SF1">
    <property type="entry name" value="FORMAMIDASE C869.04-RELATED"/>
    <property type="match status" value="1"/>
</dbReference>
<dbReference type="Gene3D" id="2.60.120.580">
    <property type="entry name" value="Acetamidase/Formamidase-like domains"/>
    <property type="match status" value="1"/>
</dbReference>
<dbReference type="Gene3D" id="3.10.28.20">
    <property type="entry name" value="Acetamidase/Formamidase-like domains"/>
    <property type="match status" value="1"/>
</dbReference>
<sequence>MSNASADLTLPASDDDFQREWNNDLDPIATVASGAVVHFECPDAREGQFDLDTTLEDVQQMDHDRGMPLVGPLAIEGLEAGDVLEIEILDVAHGDVGWTLFYPGERGFGLLPEEFPDWGLHVWDLSAGVGEFVDGIEVPLAPFPGTIGLAPAESGSLSTTPPRAVGGNMDTKYLTEGATLYLPVEVDGGLFAVGDGHGTQGDGEVCGGAIETAIDVTCRFERRTDLSIDQPQFRPGKRPEDSRRPTSTYATTGVADDLMVAAKRAVSGMVEHLHDHHGLTREQAYILCSVAGDLTINEIVDEPNYVVSVHVDEALLSEA</sequence>
<accession>A0ABD5RGQ9</accession>
<comment type="caution">
    <text evidence="2">The sequence shown here is derived from an EMBL/GenBank/DDBJ whole genome shotgun (WGS) entry which is preliminary data.</text>
</comment>
<keyword evidence="3" id="KW-1185">Reference proteome</keyword>
<name>A0ABD5RGQ9_9EURY</name>
<dbReference type="AlphaFoldDB" id="A0ABD5RGQ9"/>
<feature type="region of interest" description="Disordered" evidence="1">
    <location>
        <begin position="227"/>
        <end position="250"/>
    </location>
</feature>
<dbReference type="Gene3D" id="2.40.10.120">
    <property type="match status" value="1"/>
</dbReference>
<protein>
    <submittedName>
        <fullName evidence="2">Acetamidase/formamidase family protein</fullName>
    </submittedName>
</protein>
<evidence type="ECO:0000256" key="1">
    <source>
        <dbReference type="SAM" id="MobiDB-lite"/>
    </source>
</evidence>
<dbReference type="EMBL" id="JBHSKX010000004">
    <property type="protein sequence ID" value="MFC5369003.1"/>
    <property type="molecule type" value="Genomic_DNA"/>
</dbReference>
<evidence type="ECO:0000313" key="2">
    <source>
        <dbReference type="EMBL" id="MFC5369003.1"/>
    </source>
</evidence>
<dbReference type="Proteomes" id="UP001596201">
    <property type="component" value="Unassembled WGS sequence"/>
</dbReference>